<gene>
    <name evidence="1" type="ORF">CBP31_06305</name>
</gene>
<dbReference type="AlphaFoldDB" id="A0A1Y0D522"/>
<dbReference type="RefSeq" id="WP_087035550.1">
    <property type="nucleotide sequence ID" value="NZ_CP021377.1"/>
</dbReference>
<accession>A0A1Y0D522</accession>
<evidence type="ECO:0000313" key="2">
    <source>
        <dbReference type="Proteomes" id="UP000243937"/>
    </source>
</evidence>
<name>A0A1Y0D522_9GAMM</name>
<proteinExistence type="predicted"/>
<reference evidence="1 2" key="1">
    <citation type="journal article" date="2014" name="Int. J. Syst. Evol. Microbiol.">
        <title>Oceanisphaera profunda sp. nov., a marine bacterium isolated from deep-sea sediment, and emended description of the genus Oceanisphaera.</title>
        <authorList>
            <person name="Xu Z."/>
            <person name="Zhang X.Y."/>
            <person name="Su H.N."/>
            <person name="Yu Z.C."/>
            <person name="Liu C."/>
            <person name="Li H."/>
            <person name="Chen X.L."/>
            <person name="Song X.Y."/>
            <person name="Xie B.B."/>
            <person name="Qin Q.L."/>
            <person name="Zhou B.C."/>
            <person name="Shi M."/>
            <person name="Huang Y."/>
            <person name="Zhang Y.Z."/>
        </authorList>
    </citation>
    <scope>NUCLEOTIDE SEQUENCE [LARGE SCALE GENOMIC DNA]</scope>
    <source>
        <strain evidence="1 2">SM1222</strain>
    </source>
</reference>
<dbReference type="OrthoDB" id="6125299at2"/>
<sequence length="92" mass="10721">MLAGAIEPEADIRAFHNRYVYYVWALLTFSTGHRDVTAPMGKLGDFNPYQRTWWISDKERRHGLSARTLVIPATAARQVELYLEHLRQLSIY</sequence>
<organism evidence="1 2">
    <name type="scientific">Oceanisphaera profunda</name>
    <dbReference type="NCBI Taxonomy" id="1416627"/>
    <lineage>
        <taxon>Bacteria</taxon>
        <taxon>Pseudomonadati</taxon>
        <taxon>Pseudomonadota</taxon>
        <taxon>Gammaproteobacteria</taxon>
        <taxon>Aeromonadales</taxon>
        <taxon>Aeromonadaceae</taxon>
        <taxon>Oceanisphaera</taxon>
    </lineage>
</organism>
<dbReference type="KEGG" id="opf:CBP31_06305"/>
<evidence type="ECO:0000313" key="1">
    <source>
        <dbReference type="EMBL" id="ART82286.1"/>
    </source>
</evidence>
<dbReference type="EMBL" id="CP021377">
    <property type="protein sequence ID" value="ART82286.1"/>
    <property type="molecule type" value="Genomic_DNA"/>
</dbReference>
<keyword evidence="2" id="KW-1185">Reference proteome</keyword>
<protein>
    <recommendedName>
        <fullName evidence="3">Integrase</fullName>
    </recommendedName>
</protein>
<dbReference type="Proteomes" id="UP000243937">
    <property type="component" value="Chromosome"/>
</dbReference>
<evidence type="ECO:0008006" key="3">
    <source>
        <dbReference type="Google" id="ProtNLM"/>
    </source>
</evidence>